<dbReference type="EMBL" id="ML208339">
    <property type="protein sequence ID" value="TFK69038.1"/>
    <property type="molecule type" value="Genomic_DNA"/>
</dbReference>
<reference evidence="1 2" key="1">
    <citation type="journal article" date="2019" name="Nat. Ecol. Evol.">
        <title>Megaphylogeny resolves global patterns of mushroom evolution.</title>
        <authorList>
            <person name="Varga T."/>
            <person name="Krizsan K."/>
            <person name="Foldi C."/>
            <person name="Dima B."/>
            <person name="Sanchez-Garcia M."/>
            <person name="Sanchez-Ramirez S."/>
            <person name="Szollosi G.J."/>
            <person name="Szarkandi J.G."/>
            <person name="Papp V."/>
            <person name="Albert L."/>
            <person name="Andreopoulos W."/>
            <person name="Angelini C."/>
            <person name="Antonin V."/>
            <person name="Barry K.W."/>
            <person name="Bougher N.L."/>
            <person name="Buchanan P."/>
            <person name="Buyck B."/>
            <person name="Bense V."/>
            <person name="Catcheside P."/>
            <person name="Chovatia M."/>
            <person name="Cooper J."/>
            <person name="Damon W."/>
            <person name="Desjardin D."/>
            <person name="Finy P."/>
            <person name="Geml J."/>
            <person name="Haridas S."/>
            <person name="Hughes K."/>
            <person name="Justo A."/>
            <person name="Karasinski D."/>
            <person name="Kautmanova I."/>
            <person name="Kiss B."/>
            <person name="Kocsube S."/>
            <person name="Kotiranta H."/>
            <person name="LaButti K.M."/>
            <person name="Lechner B.E."/>
            <person name="Liimatainen K."/>
            <person name="Lipzen A."/>
            <person name="Lukacs Z."/>
            <person name="Mihaltcheva S."/>
            <person name="Morgado L.N."/>
            <person name="Niskanen T."/>
            <person name="Noordeloos M.E."/>
            <person name="Ohm R.A."/>
            <person name="Ortiz-Santana B."/>
            <person name="Ovrebo C."/>
            <person name="Racz N."/>
            <person name="Riley R."/>
            <person name="Savchenko A."/>
            <person name="Shiryaev A."/>
            <person name="Soop K."/>
            <person name="Spirin V."/>
            <person name="Szebenyi C."/>
            <person name="Tomsovsky M."/>
            <person name="Tulloss R.E."/>
            <person name="Uehling J."/>
            <person name="Grigoriev I.V."/>
            <person name="Vagvolgyi C."/>
            <person name="Papp T."/>
            <person name="Martin F.M."/>
            <person name="Miettinen O."/>
            <person name="Hibbett D.S."/>
            <person name="Nagy L.G."/>
        </authorList>
    </citation>
    <scope>NUCLEOTIDE SEQUENCE [LARGE SCALE GENOMIC DNA]</scope>
    <source>
        <strain evidence="1 2">NL-1719</strain>
    </source>
</reference>
<evidence type="ECO:0000313" key="1">
    <source>
        <dbReference type="EMBL" id="TFK69038.1"/>
    </source>
</evidence>
<accession>A0ACD3ASV4</accession>
<protein>
    <submittedName>
        <fullName evidence="1">Uncharacterized protein</fullName>
    </submittedName>
</protein>
<evidence type="ECO:0000313" key="2">
    <source>
        <dbReference type="Proteomes" id="UP000308600"/>
    </source>
</evidence>
<organism evidence="1 2">
    <name type="scientific">Pluteus cervinus</name>
    <dbReference type="NCBI Taxonomy" id="181527"/>
    <lineage>
        <taxon>Eukaryota</taxon>
        <taxon>Fungi</taxon>
        <taxon>Dikarya</taxon>
        <taxon>Basidiomycota</taxon>
        <taxon>Agaricomycotina</taxon>
        <taxon>Agaricomycetes</taxon>
        <taxon>Agaricomycetidae</taxon>
        <taxon>Agaricales</taxon>
        <taxon>Pluteineae</taxon>
        <taxon>Pluteaceae</taxon>
        <taxon>Pluteus</taxon>
    </lineage>
</organism>
<keyword evidence="2" id="KW-1185">Reference proteome</keyword>
<name>A0ACD3ASV4_9AGAR</name>
<proteinExistence type="predicted"/>
<gene>
    <name evidence="1" type="ORF">BDN72DRAFT_897666</name>
</gene>
<dbReference type="Proteomes" id="UP000308600">
    <property type="component" value="Unassembled WGS sequence"/>
</dbReference>
<sequence>MAIGVHGWSHTTTSTYCPSSTPGSPYSEVTGISGQSGGGNGNSTGGGSTSGGVPQSVIQTTSGVSGAGFPGASSVGSVTPLPSDAASSGVVGIGGSAGPSGSGGVSGSSDSSSISSPSSASSTSPGGAAGTSAGSGADNAGSPQGALSSGGHHLSGGSIAGIVIGCILGAILLLLLLWWYLKQRSLKKAATIGKPIEEGVVEYGATRPSISQSGGATALVPPAGVGAGAAGAGGYRDSVASSSSTTPLTAATAGGSHTAGATAAVAGATAGATAGAATATNPKQKARENELRTRIQQAQARLTDMTSATAQVERQNMSNRERMEYDDEIEGLRKKVETMKRWLTSEYVFGVSDVVPVGYHD</sequence>